<evidence type="ECO:0000256" key="5">
    <source>
        <dbReference type="ARBA" id="ARBA00023014"/>
    </source>
</evidence>
<dbReference type="GO" id="GO:0031419">
    <property type="term" value="F:cobalamin binding"/>
    <property type="evidence" value="ECO:0007669"/>
    <property type="project" value="InterPro"/>
</dbReference>
<dbReference type="PROSITE" id="PS51332">
    <property type="entry name" value="B12_BINDING"/>
    <property type="match status" value="1"/>
</dbReference>
<dbReference type="Gene3D" id="3.40.50.280">
    <property type="entry name" value="Cobalamin-binding domain"/>
    <property type="match status" value="1"/>
</dbReference>
<name>A0A424YIF3_9FIRM</name>
<keyword evidence="4" id="KW-0408">Iron</keyword>
<dbReference type="Pfam" id="PF02310">
    <property type="entry name" value="B12-binding"/>
    <property type="match status" value="1"/>
</dbReference>
<dbReference type="PANTHER" id="PTHR43409:SF16">
    <property type="entry name" value="SLR0320 PROTEIN"/>
    <property type="match status" value="1"/>
</dbReference>
<dbReference type="InterPro" id="IPR007197">
    <property type="entry name" value="rSAM"/>
</dbReference>
<protein>
    <submittedName>
        <fullName evidence="7">Radical SAM protein</fullName>
    </submittedName>
</protein>
<dbReference type="SFLD" id="SFLDS00029">
    <property type="entry name" value="Radical_SAM"/>
    <property type="match status" value="1"/>
</dbReference>
<accession>A0A424YIF3</accession>
<dbReference type="GO" id="GO:0046872">
    <property type="term" value="F:metal ion binding"/>
    <property type="evidence" value="ECO:0007669"/>
    <property type="project" value="UniProtKB-KW"/>
</dbReference>
<dbReference type="SFLD" id="SFLDG01082">
    <property type="entry name" value="B12-binding_domain_containing"/>
    <property type="match status" value="1"/>
</dbReference>
<evidence type="ECO:0000313" key="8">
    <source>
        <dbReference type="Proteomes" id="UP000285138"/>
    </source>
</evidence>
<evidence type="ECO:0000256" key="1">
    <source>
        <dbReference type="ARBA" id="ARBA00001966"/>
    </source>
</evidence>
<dbReference type="InterPro" id="IPR058240">
    <property type="entry name" value="rSAM_sf"/>
</dbReference>
<dbReference type="Pfam" id="PF04055">
    <property type="entry name" value="Radical_SAM"/>
    <property type="match status" value="1"/>
</dbReference>
<dbReference type="InterPro" id="IPR051198">
    <property type="entry name" value="BchE-like"/>
</dbReference>
<feature type="non-terminal residue" evidence="7">
    <location>
        <position position="285"/>
    </location>
</feature>
<gene>
    <name evidence="7" type="ORF">D5R97_00895</name>
</gene>
<keyword evidence="5" id="KW-0411">Iron-sulfur</keyword>
<evidence type="ECO:0000256" key="4">
    <source>
        <dbReference type="ARBA" id="ARBA00023004"/>
    </source>
</evidence>
<dbReference type="PANTHER" id="PTHR43409">
    <property type="entry name" value="ANAEROBIC MAGNESIUM-PROTOPORPHYRIN IX MONOMETHYL ESTER CYCLASE-RELATED"/>
    <property type="match status" value="1"/>
</dbReference>
<dbReference type="InterPro" id="IPR023404">
    <property type="entry name" value="rSAM_horseshoe"/>
</dbReference>
<comment type="caution">
    <text evidence="7">The sequence shown here is derived from an EMBL/GenBank/DDBJ whole genome shotgun (WGS) entry which is preliminary data.</text>
</comment>
<dbReference type="SUPFAM" id="SSF102114">
    <property type="entry name" value="Radical SAM enzymes"/>
    <property type="match status" value="1"/>
</dbReference>
<evidence type="ECO:0000259" key="6">
    <source>
        <dbReference type="PROSITE" id="PS51332"/>
    </source>
</evidence>
<keyword evidence="2" id="KW-0949">S-adenosyl-L-methionine</keyword>
<dbReference type="Proteomes" id="UP000285138">
    <property type="component" value="Unassembled WGS sequence"/>
</dbReference>
<proteinExistence type="predicted"/>
<dbReference type="InterPro" id="IPR006158">
    <property type="entry name" value="Cobalamin-bd"/>
</dbReference>
<dbReference type="InterPro" id="IPR034466">
    <property type="entry name" value="Methyltransferase_Class_B"/>
</dbReference>
<dbReference type="Gene3D" id="3.80.30.20">
    <property type="entry name" value="tm_1862 like domain"/>
    <property type="match status" value="1"/>
</dbReference>
<evidence type="ECO:0000313" key="7">
    <source>
        <dbReference type="EMBL" id="RQD78130.1"/>
    </source>
</evidence>
<organism evidence="7 8">
    <name type="scientific">Candidatus Syntrophonatronum acetioxidans</name>
    <dbReference type="NCBI Taxonomy" id="1795816"/>
    <lineage>
        <taxon>Bacteria</taxon>
        <taxon>Bacillati</taxon>
        <taxon>Bacillota</taxon>
        <taxon>Clostridia</taxon>
        <taxon>Eubacteriales</taxon>
        <taxon>Syntrophomonadaceae</taxon>
        <taxon>Candidatus Syntrophonatronum</taxon>
    </lineage>
</organism>
<keyword evidence="3" id="KW-0479">Metal-binding</keyword>
<comment type="cofactor">
    <cofactor evidence="1">
        <name>[4Fe-4S] cluster</name>
        <dbReference type="ChEBI" id="CHEBI:49883"/>
    </cofactor>
</comment>
<feature type="domain" description="B12-binding" evidence="6">
    <location>
        <begin position="3"/>
        <end position="147"/>
    </location>
</feature>
<dbReference type="AlphaFoldDB" id="A0A424YIF3"/>
<dbReference type="EMBL" id="QZAA01000036">
    <property type="protein sequence ID" value="RQD78130.1"/>
    <property type="molecule type" value="Genomic_DNA"/>
</dbReference>
<dbReference type="GO" id="GO:0005829">
    <property type="term" value="C:cytosol"/>
    <property type="evidence" value="ECO:0007669"/>
    <property type="project" value="TreeGrafter"/>
</dbReference>
<reference evidence="7 8" key="1">
    <citation type="submission" date="2018-08" db="EMBL/GenBank/DDBJ databases">
        <title>The metabolism and importance of syntrophic acetate oxidation coupled to methane or sulfide production in haloalkaline environments.</title>
        <authorList>
            <person name="Timmers P.H.A."/>
            <person name="Vavourakis C.D."/>
            <person name="Sorokin D.Y."/>
            <person name="Sinninghe Damste J.S."/>
            <person name="Muyzer G."/>
            <person name="Stams A.J.M."/>
            <person name="Plugge C.M."/>
        </authorList>
    </citation>
    <scope>NUCLEOTIDE SEQUENCE [LARGE SCALE GENOMIC DNA]</scope>
    <source>
        <strain evidence="7">MSAO_Bac1</strain>
    </source>
</reference>
<evidence type="ECO:0000256" key="2">
    <source>
        <dbReference type="ARBA" id="ARBA00022691"/>
    </source>
</evidence>
<dbReference type="GO" id="GO:0003824">
    <property type="term" value="F:catalytic activity"/>
    <property type="evidence" value="ECO:0007669"/>
    <property type="project" value="InterPro"/>
</dbReference>
<evidence type="ECO:0000256" key="3">
    <source>
        <dbReference type="ARBA" id="ARBA00022723"/>
    </source>
</evidence>
<sequence length="285" mass="32582">MSEPRVLLINNNSLKPPVAPVGLDYLASDLKHRDIKPVIADLIWSNDSLGELKKRIDKEDLDLISLTIRNLDDSSGESKEFFLNSYREIISWIQNNYSVPVVLGGCGFSIMPEEVLKYCGASFGIWGEGENFLSQLIYALHEGRSYYHIPGLLYWWKGEVVSNPPEYCCLTEMEHLAERNHIDNYLYFIKGGQGNIETKRGCNQACLYCADPLSRGQEVRLRSPDHVVKELFNLLEQGVNCFHFCDSEFNLPLDHAEEICRAIIKSGINKKFSWYAYCSPWPFTP</sequence>
<dbReference type="GO" id="GO:0051539">
    <property type="term" value="F:4 iron, 4 sulfur cluster binding"/>
    <property type="evidence" value="ECO:0007669"/>
    <property type="project" value="UniProtKB-KW"/>
</dbReference>
<dbReference type="SFLD" id="SFLDG01123">
    <property type="entry name" value="methyltransferase_(Class_B)"/>
    <property type="match status" value="1"/>
</dbReference>